<feature type="domain" description="HAMP" evidence="26">
    <location>
        <begin position="189"/>
        <end position="241"/>
    </location>
</feature>
<feature type="transmembrane region" description="Helical" evidence="24">
    <location>
        <begin position="169"/>
        <end position="188"/>
    </location>
</feature>
<evidence type="ECO:0000256" key="12">
    <source>
        <dbReference type="ARBA" id="ARBA00022801"/>
    </source>
</evidence>
<evidence type="ECO:0000256" key="7">
    <source>
        <dbReference type="ARBA" id="ARBA00022553"/>
    </source>
</evidence>
<evidence type="ECO:0000256" key="21">
    <source>
        <dbReference type="ARBA" id="ARBA00040454"/>
    </source>
</evidence>
<evidence type="ECO:0000259" key="25">
    <source>
        <dbReference type="PROSITE" id="PS50109"/>
    </source>
</evidence>
<reference evidence="27 28" key="1">
    <citation type="submission" date="2024-09" db="EMBL/GenBank/DDBJ databases">
        <authorList>
            <person name="Sun Q."/>
            <person name="Mori K."/>
        </authorList>
    </citation>
    <scope>NUCLEOTIDE SEQUENCE [LARGE SCALE GENOMIC DNA]</scope>
    <source>
        <strain evidence="27 28">TBRC 2205</strain>
    </source>
</reference>
<keyword evidence="24" id="KW-0472">Membrane</keyword>
<keyword evidence="12" id="KW-0378">Hydrolase</keyword>
<dbReference type="InterPro" id="IPR003661">
    <property type="entry name" value="HisK_dim/P_dom"/>
</dbReference>
<comment type="subcellular location">
    <subcellularLocation>
        <location evidence="4">Cell membrane</location>
        <topology evidence="4">Multi-pass membrane protein</topology>
    </subcellularLocation>
</comment>
<evidence type="ECO:0000256" key="22">
    <source>
        <dbReference type="ARBA" id="ARBA00041776"/>
    </source>
</evidence>
<accession>A0ABV6NSB5</accession>
<evidence type="ECO:0000256" key="19">
    <source>
        <dbReference type="ARBA" id="ARBA00023026"/>
    </source>
</evidence>
<comment type="cofactor">
    <cofactor evidence="2">
        <name>Mn(2+)</name>
        <dbReference type="ChEBI" id="CHEBI:29035"/>
    </cofactor>
</comment>
<evidence type="ECO:0000256" key="15">
    <source>
        <dbReference type="ARBA" id="ARBA00022912"/>
    </source>
</evidence>
<keyword evidence="6" id="KW-1003">Cell membrane</keyword>
<organism evidence="27 28">
    <name type="scientific">Plantactinospora siamensis</name>
    <dbReference type="NCBI Taxonomy" id="555372"/>
    <lineage>
        <taxon>Bacteria</taxon>
        <taxon>Bacillati</taxon>
        <taxon>Actinomycetota</taxon>
        <taxon>Actinomycetes</taxon>
        <taxon>Micromonosporales</taxon>
        <taxon>Micromonosporaceae</taxon>
        <taxon>Plantactinospora</taxon>
    </lineage>
</organism>
<dbReference type="SMART" id="SM00304">
    <property type="entry name" value="HAMP"/>
    <property type="match status" value="1"/>
</dbReference>
<dbReference type="Gene3D" id="1.10.287.130">
    <property type="match status" value="1"/>
</dbReference>
<dbReference type="Pfam" id="PF00672">
    <property type="entry name" value="HAMP"/>
    <property type="match status" value="1"/>
</dbReference>
<keyword evidence="8" id="KW-0808">Transferase</keyword>
<keyword evidence="11 27" id="KW-0418">Kinase</keyword>
<protein>
    <recommendedName>
        <fullName evidence="21">Signal transduction histidine-protein kinase/phosphatase MprB</fullName>
        <ecNumber evidence="5">2.7.13.3</ecNumber>
    </recommendedName>
    <alternativeName>
        <fullName evidence="22">Mycobacterial persistence regulator B</fullName>
    </alternativeName>
</protein>
<dbReference type="CDD" id="cd00082">
    <property type="entry name" value="HisKA"/>
    <property type="match status" value="1"/>
</dbReference>
<keyword evidence="20" id="KW-0464">Manganese</keyword>
<dbReference type="InterPro" id="IPR003660">
    <property type="entry name" value="HAMP_dom"/>
</dbReference>
<name>A0ABV6NSB5_9ACTN</name>
<dbReference type="SUPFAM" id="SSF55874">
    <property type="entry name" value="ATPase domain of HSP90 chaperone/DNA topoisomerase II/histidine kinase"/>
    <property type="match status" value="1"/>
</dbReference>
<dbReference type="RefSeq" id="WP_377335124.1">
    <property type="nucleotide sequence ID" value="NZ_JBHLUE010000002.1"/>
</dbReference>
<sequence>MSLPVIGPGRRDDARGRRRFARTLTARAVLVSCTVALISVLVTVLVAVPLAAVTADRQARQALAAQANLAAQALRPRIDRGRTADEERIIQQLRRQHIDAYLVRAGQPDRAGLPAVAVQRVAAGHAFSGRRPVAGRLSLVEARPLAGGNGVVLVRPLGTGLWLRVAGGLWLPLLAGLAAGVVAGVLLARRLARPIRHAALAAARLRAGERDVRVPIEPPEEAADLAYALNGLAAALATSEGRQREFLLSVSHELRTPLTSIRGYAEAIADGVVGADAARQAGQTMLAEAEHLDRLVSDLLALARLEAADFALEPASVELGALLRTVADAWAPRCAAAGVELRTELPGTPVAVWTDPGRTRQVLDGLLENALRVVPPGSPVVLAARAAPGGATGPAPAPPGAERAGPGWPPDAERAGPGWPPGAAPEFLGGGVLEVRDGGPGFTDDDLAVAFERGALHQRYRGIRKVGSGLGLALAAGLVRRLGGTIDAGHAPEGGASFTVRLPPPPNAASSYRIRTSA</sequence>
<evidence type="ECO:0000256" key="10">
    <source>
        <dbReference type="ARBA" id="ARBA00022741"/>
    </source>
</evidence>
<evidence type="ECO:0000256" key="20">
    <source>
        <dbReference type="ARBA" id="ARBA00023211"/>
    </source>
</evidence>
<evidence type="ECO:0000256" key="24">
    <source>
        <dbReference type="SAM" id="Phobius"/>
    </source>
</evidence>
<keyword evidence="19" id="KW-0843">Virulence</keyword>
<dbReference type="SUPFAM" id="SSF47384">
    <property type="entry name" value="Homodimeric domain of signal transducing histidine kinase"/>
    <property type="match status" value="1"/>
</dbReference>
<dbReference type="InterPro" id="IPR050980">
    <property type="entry name" value="2C_sensor_his_kinase"/>
</dbReference>
<evidence type="ECO:0000256" key="2">
    <source>
        <dbReference type="ARBA" id="ARBA00001936"/>
    </source>
</evidence>
<keyword evidence="18" id="KW-0346">Stress response</keyword>
<proteinExistence type="predicted"/>
<dbReference type="EMBL" id="JBHLUE010000002">
    <property type="protein sequence ID" value="MFC0562988.1"/>
    <property type="molecule type" value="Genomic_DNA"/>
</dbReference>
<dbReference type="PROSITE" id="PS50109">
    <property type="entry name" value="HIS_KIN"/>
    <property type="match status" value="1"/>
</dbReference>
<dbReference type="InterPro" id="IPR005467">
    <property type="entry name" value="His_kinase_dom"/>
</dbReference>
<keyword evidence="15" id="KW-0904">Protein phosphatase</keyword>
<evidence type="ECO:0000256" key="9">
    <source>
        <dbReference type="ARBA" id="ARBA00022692"/>
    </source>
</evidence>
<evidence type="ECO:0000256" key="16">
    <source>
        <dbReference type="ARBA" id="ARBA00022989"/>
    </source>
</evidence>
<dbReference type="SMART" id="SM00388">
    <property type="entry name" value="HisKA"/>
    <property type="match status" value="1"/>
</dbReference>
<evidence type="ECO:0000256" key="23">
    <source>
        <dbReference type="SAM" id="MobiDB-lite"/>
    </source>
</evidence>
<evidence type="ECO:0000259" key="26">
    <source>
        <dbReference type="PROSITE" id="PS50885"/>
    </source>
</evidence>
<keyword evidence="28" id="KW-1185">Reference proteome</keyword>
<keyword evidence="9 24" id="KW-0812">Transmembrane</keyword>
<keyword evidence="16 24" id="KW-1133">Transmembrane helix</keyword>
<dbReference type="InterPro" id="IPR036890">
    <property type="entry name" value="HATPase_C_sf"/>
</dbReference>
<evidence type="ECO:0000256" key="18">
    <source>
        <dbReference type="ARBA" id="ARBA00023016"/>
    </source>
</evidence>
<dbReference type="InterPro" id="IPR036097">
    <property type="entry name" value="HisK_dim/P_sf"/>
</dbReference>
<dbReference type="Gene3D" id="3.30.565.10">
    <property type="entry name" value="Histidine kinase-like ATPase, C-terminal domain"/>
    <property type="match status" value="1"/>
</dbReference>
<evidence type="ECO:0000256" key="3">
    <source>
        <dbReference type="ARBA" id="ARBA00001946"/>
    </source>
</evidence>
<evidence type="ECO:0000256" key="6">
    <source>
        <dbReference type="ARBA" id="ARBA00022475"/>
    </source>
</evidence>
<evidence type="ECO:0000256" key="5">
    <source>
        <dbReference type="ARBA" id="ARBA00012438"/>
    </source>
</evidence>
<dbReference type="InterPro" id="IPR003594">
    <property type="entry name" value="HATPase_dom"/>
</dbReference>
<keyword evidence="10" id="KW-0547">Nucleotide-binding</keyword>
<dbReference type="PANTHER" id="PTHR44936">
    <property type="entry name" value="SENSOR PROTEIN CREC"/>
    <property type="match status" value="1"/>
</dbReference>
<keyword evidence="7" id="KW-0597">Phosphoprotein</keyword>
<evidence type="ECO:0000256" key="1">
    <source>
        <dbReference type="ARBA" id="ARBA00000085"/>
    </source>
</evidence>
<comment type="cofactor">
    <cofactor evidence="3">
        <name>Mg(2+)</name>
        <dbReference type="ChEBI" id="CHEBI:18420"/>
    </cofactor>
</comment>
<evidence type="ECO:0000256" key="13">
    <source>
        <dbReference type="ARBA" id="ARBA00022840"/>
    </source>
</evidence>
<dbReference type="GO" id="GO:0016301">
    <property type="term" value="F:kinase activity"/>
    <property type="evidence" value="ECO:0007669"/>
    <property type="project" value="UniProtKB-KW"/>
</dbReference>
<dbReference type="PANTHER" id="PTHR44936:SF9">
    <property type="entry name" value="SENSOR PROTEIN CREC"/>
    <property type="match status" value="1"/>
</dbReference>
<feature type="region of interest" description="Disordered" evidence="23">
    <location>
        <begin position="387"/>
        <end position="427"/>
    </location>
</feature>
<dbReference type="Proteomes" id="UP001589894">
    <property type="component" value="Unassembled WGS sequence"/>
</dbReference>
<dbReference type="PRINTS" id="PR00344">
    <property type="entry name" value="BCTRLSENSOR"/>
</dbReference>
<keyword evidence="17" id="KW-0902">Two-component regulatory system</keyword>
<keyword evidence="14" id="KW-0460">Magnesium</keyword>
<evidence type="ECO:0000256" key="8">
    <source>
        <dbReference type="ARBA" id="ARBA00022679"/>
    </source>
</evidence>
<evidence type="ECO:0000256" key="4">
    <source>
        <dbReference type="ARBA" id="ARBA00004651"/>
    </source>
</evidence>
<comment type="catalytic activity">
    <reaction evidence="1">
        <text>ATP + protein L-histidine = ADP + protein N-phospho-L-histidine.</text>
        <dbReference type="EC" id="2.7.13.3"/>
    </reaction>
</comment>
<evidence type="ECO:0000313" key="28">
    <source>
        <dbReference type="Proteomes" id="UP001589894"/>
    </source>
</evidence>
<dbReference type="InterPro" id="IPR004358">
    <property type="entry name" value="Sig_transdc_His_kin-like_C"/>
</dbReference>
<evidence type="ECO:0000313" key="27">
    <source>
        <dbReference type="EMBL" id="MFC0562988.1"/>
    </source>
</evidence>
<evidence type="ECO:0000256" key="17">
    <source>
        <dbReference type="ARBA" id="ARBA00023012"/>
    </source>
</evidence>
<gene>
    <name evidence="27" type="ORF">ACFFHU_02215</name>
</gene>
<dbReference type="SUPFAM" id="SSF158472">
    <property type="entry name" value="HAMP domain-like"/>
    <property type="match status" value="1"/>
</dbReference>
<dbReference type="Gene3D" id="6.10.340.10">
    <property type="match status" value="1"/>
</dbReference>
<dbReference type="PROSITE" id="PS50885">
    <property type="entry name" value="HAMP"/>
    <property type="match status" value="1"/>
</dbReference>
<evidence type="ECO:0000256" key="14">
    <source>
        <dbReference type="ARBA" id="ARBA00022842"/>
    </source>
</evidence>
<feature type="transmembrane region" description="Helical" evidence="24">
    <location>
        <begin position="24"/>
        <end position="48"/>
    </location>
</feature>
<evidence type="ECO:0000256" key="11">
    <source>
        <dbReference type="ARBA" id="ARBA00022777"/>
    </source>
</evidence>
<dbReference type="EC" id="2.7.13.3" evidence="5"/>
<dbReference type="Pfam" id="PF00512">
    <property type="entry name" value="HisKA"/>
    <property type="match status" value="1"/>
</dbReference>
<keyword evidence="13" id="KW-0067">ATP-binding</keyword>
<feature type="domain" description="Histidine kinase" evidence="25">
    <location>
        <begin position="249"/>
        <end position="506"/>
    </location>
</feature>
<comment type="caution">
    <text evidence="27">The sequence shown here is derived from an EMBL/GenBank/DDBJ whole genome shotgun (WGS) entry which is preliminary data.</text>
</comment>
<dbReference type="SMART" id="SM00387">
    <property type="entry name" value="HATPase_c"/>
    <property type="match status" value="1"/>
</dbReference>
<dbReference type="Pfam" id="PF02518">
    <property type="entry name" value="HATPase_c"/>
    <property type="match status" value="1"/>
</dbReference>